<dbReference type="RefSeq" id="WP_153448046.1">
    <property type="nucleotide sequence ID" value="NZ_CP045699.1"/>
</dbReference>
<dbReference type="EMBL" id="CP045699">
    <property type="protein sequence ID" value="QGA65908.1"/>
    <property type="molecule type" value="Genomic_DNA"/>
</dbReference>
<keyword evidence="2" id="KW-0413">Isomerase</keyword>
<evidence type="ECO:0000313" key="3">
    <source>
        <dbReference type="Proteomes" id="UP000348942"/>
    </source>
</evidence>
<gene>
    <name evidence="2" type="ORF">GFB47_11285</name>
</gene>
<feature type="domain" description="DNA topoisomerase type IA zn finger" evidence="1">
    <location>
        <begin position="175"/>
        <end position="200"/>
    </location>
</feature>
<dbReference type="GO" id="GO:0006265">
    <property type="term" value="P:DNA topological change"/>
    <property type="evidence" value="ECO:0007669"/>
    <property type="project" value="InterPro"/>
</dbReference>
<dbReference type="GO" id="GO:0003917">
    <property type="term" value="F:DNA topoisomerase type I (single strand cut, ATP-independent) activity"/>
    <property type="evidence" value="ECO:0007669"/>
    <property type="project" value="InterPro"/>
</dbReference>
<dbReference type="Pfam" id="PF01396">
    <property type="entry name" value="Zn_ribbon_Top1"/>
    <property type="match status" value="4"/>
</dbReference>
<dbReference type="Proteomes" id="UP000348942">
    <property type="component" value="Chromosome 1"/>
</dbReference>
<name>A0A5Q0TFF8_9VIBR</name>
<dbReference type="InterPro" id="IPR013498">
    <property type="entry name" value="Topo_IA_Znf"/>
</dbReference>
<reference evidence="2 3" key="1">
    <citation type="submission" date="2019-10" db="EMBL/GenBank/DDBJ databases">
        <title>Vibrio sp. nov., isolated from Coralline algae surface.</title>
        <authorList>
            <person name="Geng Y."/>
            <person name="Zhang X."/>
        </authorList>
    </citation>
    <scope>NUCLEOTIDE SEQUENCE [LARGE SCALE GENOMIC DNA]</scope>
    <source>
        <strain evidence="2 3">SM1977</strain>
    </source>
</reference>
<dbReference type="AlphaFoldDB" id="A0A5Q0TFF8"/>
<evidence type="ECO:0000259" key="1">
    <source>
        <dbReference type="Pfam" id="PF01396"/>
    </source>
</evidence>
<accession>A0A5Q0TFF8</accession>
<keyword evidence="3" id="KW-1185">Reference proteome</keyword>
<feature type="domain" description="DNA topoisomerase type IA zn finger" evidence="1">
    <location>
        <begin position="141"/>
        <end position="172"/>
    </location>
</feature>
<protein>
    <submittedName>
        <fullName evidence="2">DNA topoisomerase</fullName>
    </submittedName>
</protein>
<feature type="domain" description="DNA topoisomerase type IA zn finger" evidence="1">
    <location>
        <begin position="71"/>
        <end position="114"/>
    </location>
</feature>
<dbReference type="Gene3D" id="3.30.65.10">
    <property type="entry name" value="Bacterial Topoisomerase I, domain 1"/>
    <property type="match status" value="3"/>
</dbReference>
<dbReference type="GO" id="GO:0005694">
    <property type="term" value="C:chromosome"/>
    <property type="evidence" value="ECO:0007669"/>
    <property type="project" value="InterPro"/>
</dbReference>
<organism evidence="2 3">
    <name type="scientific">Vibrio algicola</name>
    <dbReference type="NCBI Taxonomy" id="2662262"/>
    <lineage>
        <taxon>Bacteria</taxon>
        <taxon>Pseudomonadati</taxon>
        <taxon>Pseudomonadota</taxon>
        <taxon>Gammaproteobacteria</taxon>
        <taxon>Vibrionales</taxon>
        <taxon>Vibrionaceae</taxon>
        <taxon>Vibrio</taxon>
    </lineage>
</organism>
<dbReference type="InterPro" id="IPR000380">
    <property type="entry name" value="Topo_IA"/>
</dbReference>
<sequence>MSSKIDTQLFSNHEHGLEHEVCPQCGDTLQGELHLRHGKHGPFLGCKQYPQCDYIRPLHQNDGHIVKELGVACPECAQKEDAALQGELVLRQGRYGMFIGCSRFPQCHHIASMDQSEPNQAPQANIPCPECLQSHATAKDAGNLVERQSRYGKSFYACNAYPKCKFSINLPPVIGSCEQCGFPLLVEKKLASGVKILCANRKCQHQQS</sequence>
<proteinExistence type="predicted"/>
<dbReference type="PANTHER" id="PTHR42785:SF1">
    <property type="entry name" value="DNA TOPOISOMERASE"/>
    <property type="match status" value="1"/>
</dbReference>
<evidence type="ECO:0000313" key="2">
    <source>
        <dbReference type="EMBL" id="QGA65908.1"/>
    </source>
</evidence>
<dbReference type="GO" id="GO:0003677">
    <property type="term" value="F:DNA binding"/>
    <property type="evidence" value="ECO:0007669"/>
    <property type="project" value="InterPro"/>
</dbReference>
<dbReference type="SUPFAM" id="SSF57783">
    <property type="entry name" value="Zinc beta-ribbon"/>
    <property type="match status" value="2"/>
</dbReference>
<feature type="domain" description="DNA topoisomerase type IA zn finger" evidence="1">
    <location>
        <begin position="20"/>
        <end position="61"/>
    </location>
</feature>
<dbReference type="PANTHER" id="PTHR42785">
    <property type="entry name" value="DNA TOPOISOMERASE, TYPE IA, CORE"/>
    <property type="match status" value="1"/>
</dbReference>